<feature type="non-terminal residue" evidence="2">
    <location>
        <position position="1"/>
    </location>
</feature>
<name>A0A0F9CYS8_9ZZZZ</name>
<accession>A0A0F9CYS8</accession>
<evidence type="ECO:0000313" key="2">
    <source>
        <dbReference type="EMBL" id="KKL05003.1"/>
    </source>
</evidence>
<dbReference type="AlphaFoldDB" id="A0A0F9CYS8"/>
<organism evidence="2">
    <name type="scientific">marine sediment metagenome</name>
    <dbReference type="NCBI Taxonomy" id="412755"/>
    <lineage>
        <taxon>unclassified sequences</taxon>
        <taxon>metagenomes</taxon>
        <taxon>ecological metagenomes</taxon>
    </lineage>
</organism>
<evidence type="ECO:0000256" key="1">
    <source>
        <dbReference type="SAM" id="Coils"/>
    </source>
</evidence>
<reference evidence="2" key="1">
    <citation type="journal article" date="2015" name="Nature">
        <title>Complex archaea that bridge the gap between prokaryotes and eukaryotes.</title>
        <authorList>
            <person name="Spang A."/>
            <person name="Saw J.H."/>
            <person name="Jorgensen S.L."/>
            <person name="Zaremba-Niedzwiedzka K."/>
            <person name="Martijn J."/>
            <person name="Lind A.E."/>
            <person name="van Eijk R."/>
            <person name="Schleper C."/>
            <person name="Guy L."/>
            <person name="Ettema T.J."/>
        </authorList>
    </citation>
    <scope>NUCLEOTIDE SEQUENCE</scope>
</reference>
<gene>
    <name evidence="2" type="ORF">LCGC14_2610420</name>
</gene>
<protein>
    <submittedName>
        <fullName evidence="2">Uncharacterized protein</fullName>
    </submittedName>
</protein>
<sequence length="79" mass="9048">TSMVTQLSSIVSEAESEVKNIKSNIDEDIKNNMSKFEVGINKKFEELDTEINPIKEGYSEGRILLEKLQKIITKFRNLT</sequence>
<keyword evidence="1" id="KW-0175">Coiled coil</keyword>
<dbReference type="EMBL" id="LAZR01044300">
    <property type="protein sequence ID" value="KKL05003.1"/>
    <property type="molecule type" value="Genomic_DNA"/>
</dbReference>
<proteinExistence type="predicted"/>
<comment type="caution">
    <text evidence="2">The sequence shown here is derived from an EMBL/GenBank/DDBJ whole genome shotgun (WGS) entry which is preliminary data.</text>
</comment>
<feature type="coiled-coil region" evidence="1">
    <location>
        <begin position="4"/>
        <end position="31"/>
    </location>
</feature>